<dbReference type="Proteomes" id="UP001231924">
    <property type="component" value="Unassembled WGS sequence"/>
</dbReference>
<dbReference type="PANTHER" id="PTHR47359:SF3">
    <property type="entry name" value="NLP_P60 DOMAIN-CONTAINING PROTEIN-RELATED"/>
    <property type="match status" value="1"/>
</dbReference>
<name>A0ABT7MBM2_9PSEU</name>
<feature type="compositionally biased region" description="Basic and acidic residues" evidence="5">
    <location>
        <begin position="240"/>
        <end position="259"/>
    </location>
</feature>
<keyword evidence="4" id="KW-0788">Thiol protease</keyword>
<keyword evidence="6" id="KW-0732">Signal</keyword>
<evidence type="ECO:0000256" key="2">
    <source>
        <dbReference type="ARBA" id="ARBA00022670"/>
    </source>
</evidence>
<dbReference type="InterPro" id="IPR051794">
    <property type="entry name" value="PG_Endopeptidase_C40"/>
</dbReference>
<sequence>MVRAVVLTGVLLLALATPAAAQTTPPPAPPGGPAAEVGRLVGQLSTLQTRLDDLAATAGHRRELANRAVADETAAQARVQQTRGDADTARADAARIAGEAEQARARVDAWVAAQFQQADAASVAAALAGTNGPNDVADRLQLQGIITAEQTEALDGYERARVDAANADSRARKAAADAESAAATAATAASTARDQLAAAQSAVTDQQQRIAAVSAQRDAAQARLATLEASDAALAAQRRRAEAAQADQDRARDAADAARKAAAQQRLARAPAVTTPDPTPPTGTAPSTGTGSAPSDPVEIVIDRALSELGTTYAWGGGDGDGPTRGVRDGGTADAFGDFDKVGFDCSGLMIYAFAGVGKALPHYSGYQAEAGRKVPLDDRRPGDMLFWADSDGIHHVALYLGDDQMVEAPESGKVVRVTSVRFDDEIVPTVTRLL</sequence>
<comment type="similarity">
    <text evidence="1">Belongs to the peptidase C40 family.</text>
</comment>
<proteinExistence type="inferred from homology"/>
<reference evidence="8 9" key="1">
    <citation type="submission" date="2023-06" db="EMBL/GenBank/DDBJ databases">
        <title>Actinomycetospora Odt1-22.</title>
        <authorList>
            <person name="Supong K."/>
        </authorList>
    </citation>
    <scope>NUCLEOTIDE SEQUENCE [LARGE SCALE GENOMIC DNA]</scope>
    <source>
        <strain evidence="8 9">Odt1-22</strain>
    </source>
</reference>
<evidence type="ECO:0000256" key="5">
    <source>
        <dbReference type="SAM" id="MobiDB-lite"/>
    </source>
</evidence>
<feature type="compositionally biased region" description="Low complexity" evidence="5">
    <location>
        <begin position="284"/>
        <end position="295"/>
    </location>
</feature>
<keyword evidence="3" id="KW-0378">Hydrolase</keyword>
<accession>A0ABT7MBM2</accession>
<dbReference type="InterPro" id="IPR000064">
    <property type="entry name" value="NLP_P60_dom"/>
</dbReference>
<comment type="caution">
    <text evidence="8">The sequence shown here is derived from an EMBL/GenBank/DDBJ whole genome shotgun (WGS) entry which is preliminary data.</text>
</comment>
<feature type="region of interest" description="Disordered" evidence="5">
    <location>
        <begin position="240"/>
        <end position="296"/>
    </location>
</feature>
<dbReference type="SUPFAM" id="SSF54001">
    <property type="entry name" value="Cysteine proteinases"/>
    <property type="match status" value="1"/>
</dbReference>
<dbReference type="PROSITE" id="PS51935">
    <property type="entry name" value="NLPC_P60"/>
    <property type="match status" value="1"/>
</dbReference>
<dbReference type="EMBL" id="JASVWF010000004">
    <property type="protein sequence ID" value="MDL5158070.1"/>
    <property type="molecule type" value="Genomic_DNA"/>
</dbReference>
<dbReference type="InterPro" id="IPR038765">
    <property type="entry name" value="Papain-like_cys_pep_sf"/>
</dbReference>
<organism evidence="8 9">
    <name type="scientific">Actinomycetospora termitidis</name>
    <dbReference type="NCBI Taxonomy" id="3053470"/>
    <lineage>
        <taxon>Bacteria</taxon>
        <taxon>Bacillati</taxon>
        <taxon>Actinomycetota</taxon>
        <taxon>Actinomycetes</taxon>
        <taxon>Pseudonocardiales</taxon>
        <taxon>Pseudonocardiaceae</taxon>
        <taxon>Actinomycetospora</taxon>
    </lineage>
</organism>
<feature type="compositionally biased region" description="Low complexity" evidence="5">
    <location>
        <begin position="260"/>
        <end position="276"/>
    </location>
</feature>
<evidence type="ECO:0000259" key="7">
    <source>
        <dbReference type="PROSITE" id="PS51935"/>
    </source>
</evidence>
<evidence type="ECO:0000256" key="4">
    <source>
        <dbReference type="ARBA" id="ARBA00022807"/>
    </source>
</evidence>
<dbReference type="PANTHER" id="PTHR47359">
    <property type="entry name" value="PEPTIDOGLYCAN DL-ENDOPEPTIDASE CWLO"/>
    <property type="match status" value="1"/>
</dbReference>
<protein>
    <submittedName>
        <fullName evidence="8">NlpC/P60 family protein</fullName>
    </submittedName>
</protein>
<dbReference type="Pfam" id="PF00877">
    <property type="entry name" value="NLPC_P60"/>
    <property type="match status" value="1"/>
</dbReference>
<feature type="chain" id="PRO_5046469762" evidence="6">
    <location>
        <begin position="22"/>
        <end position="435"/>
    </location>
</feature>
<evidence type="ECO:0000313" key="8">
    <source>
        <dbReference type="EMBL" id="MDL5158070.1"/>
    </source>
</evidence>
<evidence type="ECO:0000256" key="3">
    <source>
        <dbReference type="ARBA" id="ARBA00022801"/>
    </source>
</evidence>
<evidence type="ECO:0000256" key="6">
    <source>
        <dbReference type="SAM" id="SignalP"/>
    </source>
</evidence>
<keyword evidence="9" id="KW-1185">Reference proteome</keyword>
<feature type="signal peptide" evidence="6">
    <location>
        <begin position="1"/>
        <end position="21"/>
    </location>
</feature>
<gene>
    <name evidence="8" type="ORF">QRT03_19025</name>
</gene>
<keyword evidence="2" id="KW-0645">Protease</keyword>
<feature type="domain" description="NlpC/P60" evidence="7">
    <location>
        <begin position="295"/>
        <end position="435"/>
    </location>
</feature>
<evidence type="ECO:0000313" key="9">
    <source>
        <dbReference type="Proteomes" id="UP001231924"/>
    </source>
</evidence>
<dbReference type="RefSeq" id="WP_286054572.1">
    <property type="nucleotide sequence ID" value="NZ_JASVWF010000004.1"/>
</dbReference>
<evidence type="ECO:0000256" key="1">
    <source>
        <dbReference type="ARBA" id="ARBA00007074"/>
    </source>
</evidence>
<dbReference type="Gene3D" id="3.90.1720.10">
    <property type="entry name" value="endopeptidase domain like (from Nostoc punctiforme)"/>
    <property type="match status" value="1"/>
</dbReference>